<evidence type="ECO:0000256" key="1">
    <source>
        <dbReference type="SAM" id="Phobius"/>
    </source>
</evidence>
<gene>
    <name evidence="2" type="ORF">QO014_004200</name>
</gene>
<evidence type="ECO:0000313" key="2">
    <source>
        <dbReference type="EMBL" id="MDQ0439794.1"/>
    </source>
</evidence>
<comment type="caution">
    <text evidence="2">The sequence shown here is derived from an EMBL/GenBank/DDBJ whole genome shotgun (WGS) entry which is preliminary data.</text>
</comment>
<keyword evidence="1" id="KW-1133">Transmembrane helix</keyword>
<protein>
    <submittedName>
        <fullName evidence="2">Uncharacterized protein</fullName>
    </submittedName>
</protein>
<evidence type="ECO:0000313" key="3">
    <source>
        <dbReference type="Proteomes" id="UP001241603"/>
    </source>
</evidence>
<sequence length="29" mass="3009">MSMSLARPFQLLAVSAAFVFVAAIILGAI</sequence>
<organism evidence="2 3">
    <name type="scientific">Kaistia dalseonensis</name>
    <dbReference type="NCBI Taxonomy" id="410840"/>
    <lineage>
        <taxon>Bacteria</taxon>
        <taxon>Pseudomonadati</taxon>
        <taxon>Pseudomonadota</taxon>
        <taxon>Alphaproteobacteria</taxon>
        <taxon>Hyphomicrobiales</taxon>
        <taxon>Kaistiaceae</taxon>
        <taxon>Kaistia</taxon>
    </lineage>
</organism>
<dbReference type="Proteomes" id="UP001241603">
    <property type="component" value="Unassembled WGS sequence"/>
</dbReference>
<keyword evidence="3" id="KW-1185">Reference proteome</keyword>
<name>A0ABU0HBV0_9HYPH</name>
<keyword evidence="1" id="KW-0472">Membrane</keyword>
<accession>A0ABU0HBV0</accession>
<feature type="transmembrane region" description="Helical" evidence="1">
    <location>
        <begin position="9"/>
        <end position="28"/>
    </location>
</feature>
<dbReference type="EMBL" id="JAUSVO010000006">
    <property type="protein sequence ID" value="MDQ0439794.1"/>
    <property type="molecule type" value="Genomic_DNA"/>
</dbReference>
<keyword evidence="1" id="KW-0812">Transmembrane</keyword>
<reference evidence="2 3" key="1">
    <citation type="submission" date="2023-07" db="EMBL/GenBank/DDBJ databases">
        <title>Genomic Encyclopedia of Type Strains, Phase IV (KMG-IV): sequencing the most valuable type-strain genomes for metagenomic binning, comparative biology and taxonomic classification.</title>
        <authorList>
            <person name="Goeker M."/>
        </authorList>
    </citation>
    <scope>NUCLEOTIDE SEQUENCE [LARGE SCALE GENOMIC DNA]</scope>
    <source>
        <strain evidence="2 3">B6-8</strain>
    </source>
</reference>
<proteinExistence type="predicted"/>